<gene>
    <name evidence="2" type="ORF">MQE36_05080</name>
</gene>
<dbReference type="PANTHER" id="PTHR43861">
    <property type="entry name" value="TRANS-ACONITATE 2-METHYLTRANSFERASE-RELATED"/>
    <property type="match status" value="1"/>
</dbReference>
<organism evidence="2 3">
    <name type="scientific">Zhouia spongiae</name>
    <dbReference type="NCBI Taxonomy" id="2202721"/>
    <lineage>
        <taxon>Bacteria</taxon>
        <taxon>Pseudomonadati</taxon>
        <taxon>Bacteroidota</taxon>
        <taxon>Flavobacteriia</taxon>
        <taxon>Flavobacteriales</taxon>
        <taxon>Flavobacteriaceae</taxon>
        <taxon>Zhouia</taxon>
    </lineage>
</organism>
<dbReference type="SUPFAM" id="SSF53335">
    <property type="entry name" value="S-adenosyl-L-methionine-dependent methyltransferases"/>
    <property type="match status" value="1"/>
</dbReference>
<evidence type="ECO:0000313" key="2">
    <source>
        <dbReference type="EMBL" id="UNY99719.1"/>
    </source>
</evidence>
<sequence length="279" mass="31923">MANTKYLSCKDHTVSGEEFDLLHNEAYDMLITQPVPSLDKLHEYYKSDAYISHTDAKKSMVEKIYQKIKHLNLNKKISYINATNPGKGALLDIGTGTGDFLLIAKKKGWDVHGTEPNKKARLLAKEKGVSVSEELTVEKKKYDVITMWHVLEHVPDLKEQIKSLSRLLADNGTLFIAVPNFKSYDAKYYNEYWAAYDVPRHLHHFSKRSINKLFKEEKMVVVKILPMIFDAFYVSMLSEKYKKSKLSFVRGALTGMISNLKANSSGEYSSLIYIIKKAK</sequence>
<evidence type="ECO:0000256" key="1">
    <source>
        <dbReference type="ARBA" id="ARBA00022679"/>
    </source>
</evidence>
<dbReference type="GO" id="GO:0032259">
    <property type="term" value="P:methylation"/>
    <property type="evidence" value="ECO:0007669"/>
    <property type="project" value="UniProtKB-KW"/>
</dbReference>
<evidence type="ECO:0000313" key="3">
    <source>
        <dbReference type="Proteomes" id="UP000829476"/>
    </source>
</evidence>
<dbReference type="PANTHER" id="PTHR43861:SF3">
    <property type="entry name" value="PUTATIVE (AFU_ORTHOLOGUE AFUA_2G14390)-RELATED"/>
    <property type="match status" value="1"/>
</dbReference>
<keyword evidence="3" id="KW-1185">Reference proteome</keyword>
<protein>
    <submittedName>
        <fullName evidence="2">Class I SAM-dependent methyltransferase</fullName>
    </submittedName>
</protein>
<dbReference type="Proteomes" id="UP000829476">
    <property type="component" value="Chromosome"/>
</dbReference>
<dbReference type="Pfam" id="PF13489">
    <property type="entry name" value="Methyltransf_23"/>
    <property type="match status" value="1"/>
</dbReference>
<dbReference type="CDD" id="cd02440">
    <property type="entry name" value="AdoMet_MTases"/>
    <property type="match status" value="1"/>
</dbReference>
<keyword evidence="1" id="KW-0808">Transferase</keyword>
<dbReference type="InterPro" id="IPR029063">
    <property type="entry name" value="SAM-dependent_MTases_sf"/>
</dbReference>
<dbReference type="Gene3D" id="3.40.50.150">
    <property type="entry name" value="Vaccinia Virus protein VP39"/>
    <property type="match status" value="1"/>
</dbReference>
<dbReference type="GO" id="GO:0008168">
    <property type="term" value="F:methyltransferase activity"/>
    <property type="evidence" value="ECO:0007669"/>
    <property type="project" value="UniProtKB-KW"/>
</dbReference>
<name>A0ABY3YPG4_9FLAO</name>
<accession>A0ABY3YPG4</accession>
<dbReference type="EMBL" id="CP094326">
    <property type="protein sequence ID" value="UNY99719.1"/>
    <property type="molecule type" value="Genomic_DNA"/>
</dbReference>
<keyword evidence="2" id="KW-0489">Methyltransferase</keyword>
<reference evidence="2 3" key="1">
    <citation type="journal article" date="2018" name="Int. J. Syst. Evol. Microbiol.">
        <title>Zhouia spongiae sp. nov., isolated from a marine sponge.</title>
        <authorList>
            <person name="Zhuang L."/>
            <person name="Lin B."/>
            <person name="Qin F."/>
            <person name="Luo L."/>
        </authorList>
    </citation>
    <scope>NUCLEOTIDE SEQUENCE [LARGE SCALE GENOMIC DNA]</scope>
    <source>
        <strain evidence="2 3">HN-Y44</strain>
    </source>
</reference>
<proteinExistence type="predicted"/>
<dbReference type="RefSeq" id="WP_242938091.1">
    <property type="nucleotide sequence ID" value="NZ_CP094326.1"/>
</dbReference>